<dbReference type="Proteomes" id="UP001501057">
    <property type="component" value="Unassembled WGS sequence"/>
</dbReference>
<organism evidence="2 3">
    <name type="scientific">Aeromicrobium alkaliterrae</name>
    <dbReference type="NCBI Taxonomy" id="302168"/>
    <lineage>
        <taxon>Bacteria</taxon>
        <taxon>Bacillati</taxon>
        <taxon>Actinomycetota</taxon>
        <taxon>Actinomycetes</taxon>
        <taxon>Propionibacteriales</taxon>
        <taxon>Nocardioidaceae</taxon>
        <taxon>Aeromicrobium</taxon>
    </lineage>
</organism>
<keyword evidence="3" id="KW-1185">Reference proteome</keyword>
<reference evidence="2 3" key="1">
    <citation type="journal article" date="2019" name="Int. J. Syst. Evol. Microbiol.">
        <title>The Global Catalogue of Microorganisms (GCM) 10K type strain sequencing project: providing services to taxonomists for standard genome sequencing and annotation.</title>
        <authorList>
            <consortium name="The Broad Institute Genomics Platform"/>
            <consortium name="The Broad Institute Genome Sequencing Center for Infectious Disease"/>
            <person name="Wu L."/>
            <person name="Ma J."/>
        </authorList>
    </citation>
    <scope>NUCLEOTIDE SEQUENCE [LARGE SCALE GENOMIC DNA]</scope>
    <source>
        <strain evidence="2 3">JCM 13518</strain>
    </source>
</reference>
<keyword evidence="1" id="KW-0812">Transmembrane</keyword>
<feature type="transmembrane region" description="Helical" evidence="1">
    <location>
        <begin position="37"/>
        <end position="57"/>
    </location>
</feature>
<proteinExistence type="predicted"/>
<comment type="caution">
    <text evidence="2">The sequence shown here is derived from an EMBL/GenBank/DDBJ whole genome shotgun (WGS) entry which is preliminary data.</text>
</comment>
<protein>
    <submittedName>
        <fullName evidence="2">Uncharacterized protein</fullName>
    </submittedName>
</protein>
<gene>
    <name evidence="2" type="ORF">GCM10009710_09450</name>
</gene>
<sequence length="130" mass="13887">MTQTDSVRDQRQVWFSRVGSVWCVLSGAFHLGGSVPAWPLVALVVASLVGVVALGRLPKRAPTHPLLDPGTNAGVTVAIVAIVVFVVGFIVLHEQLPEVERETWMDITFGAGWLVFAAVCAASSRPDIRA</sequence>
<evidence type="ECO:0000313" key="3">
    <source>
        <dbReference type="Proteomes" id="UP001501057"/>
    </source>
</evidence>
<name>A0ABN2JLX1_9ACTN</name>
<evidence type="ECO:0000313" key="2">
    <source>
        <dbReference type="EMBL" id="GAA1730969.1"/>
    </source>
</evidence>
<keyword evidence="1" id="KW-0472">Membrane</keyword>
<feature type="transmembrane region" description="Helical" evidence="1">
    <location>
        <begin position="69"/>
        <end position="92"/>
    </location>
</feature>
<evidence type="ECO:0000256" key="1">
    <source>
        <dbReference type="SAM" id="Phobius"/>
    </source>
</evidence>
<dbReference type="EMBL" id="BAAAME010000002">
    <property type="protein sequence ID" value="GAA1730969.1"/>
    <property type="molecule type" value="Genomic_DNA"/>
</dbReference>
<feature type="transmembrane region" description="Helical" evidence="1">
    <location>
        <begin position="104"/>
        <end position="124"/>
    </location>
</feature>
<accession>A0ABN2JLX1</accession>
<feature type="transmembrane region" description="Helical" evidence="1">
    <location>
        <begin position="12"/>
        <end position="31"/>
    </location>
</feature>
<keyword evidence="1" id="KW-1133">Transmembrane helix</keyword>
<dbReference type="RefSeq" id="WP_344198267.1">
    <property type="nucleotide sequence ID" value="NZ_BAAAME010000002.1"/>
</dbReference>